<reference evidence="7" key="1">
    <citation type="journal article" date="2014" name="Int. J. Syst. Evol. Microbiol.">
        <title>Complete genome sequence of Corynebacterium casei LMG S-19264T (=DSM 44701T), isolated from a smear-ripened cheese.</title>
        <authorList>
            <consortium name="US DOE Joint Genome Institute (JGI-PGF)"/>
            <person name="Walter F."/>
            <person name="Albersmeier A."/>
            <person name="Kalinowski J."/>
            <person name="Ruckert C."/>
        </authorList>
    </citation>
    <scope>NUCLEOTIDE SEQUENCE</scope>
    <source>
        <strain evidence="7">JCM 14371</strain>
    </source>
</reference>
<feature type="transmembrane region" description="Helical" evidence="5">
    <location>
        <begin position="234"/>
        <end position="252"/>
    </location>
</feature>
<dbReference type="GO" id="GO:0022857">
    <property type="term" value="F:transmembrane transporter activity"/>
    <property type="evidence" value="ECO:0007669"/>
    <property type="project" value="InterPro"/>
</dbReference>
<protein>
    <submittedName>
        <fullName evidence="7">MFS transporter</fullName>
    </submittedName>
</protein>
<dbReference type="RefSeq" id="WP_188964417.1">
    <property type="nucleotide sequence ID" value="NZ_BMOE01000016.1"/>
</dbReference>
<feature type="transmembrane region" description="Helical" evidence="5">
    <location>
        <begin position="147"/>
        <end position="172"/>
    </location>
</feature>
<dbReference type="Gene3D" id="1.20.1720.10">
    <property type="entry name" value="Multidrug resistance protein D"/>
    <property type="match status" value="1"/>
</dbReference>
<evidence type="ECO:0000256" key="2">
    <source>
        <dbReference type="ARBA" id="ARBA00022692"/>
    </source>
</evidence>
<keyword evidence="2 5" id="KW-0812">Transmembrane</keyword>
<dbReference type="Gene3D" id="1.20.1250.20">
    <property type="entry name" value="MFS general substrate transporter like domains"/>
    <property type="match status" value="1"/>
</dbReference>
<dbReference type="Pfam" id="PF07690">
    <property type="entry name" value="MFS_1"/>
    <property type="match status" value="1"/>
</dbReference>
<sequence length="461" mass="47200">MTATTPAAQTAPVPGVFSPQRRNLTFGIMLSMLIIAFESLAVATVLPQVADGLDGLRLYGWSFSAFFVGFMIATVGLGAWADRSGPARPYLTAAVCFAAGLLVAGLAPSMAVFILGRAVQGFGGGGVVAVAYLAINRGFPDELRARVLALMSGAWVLPGLIGPALASAMAALLSWRGVFLGLLPLVLVAVALTLPALRRIEASGTPIEWSRIQAVSLAAAGLVLGLAALGQRTWLTGSVLAVAGAALALPALGRLYGRAAYRLRQPLDAGFAVRWCLTFGFFGAEALVPLSLQHLRGLSPWQSGLALTGAALLWSLCSFLNSRLDERSGGRYRSRMAVLGAALVAASLAVTGVLLHAPLPSWLIALSWAVGGAGMGFAFQSHTLVVLKAAPEGQEGLVSGNLQLADMLGSALGAGIAGALVAQVGVSHGSGWYLALAALAVALAALVAPRLRDRKPAPASA</sequence>
<feature type="transmembrane region" description="Helical" evidence="5">
    <location>
        <begin position="408"/>
        <end position="426"/>
    </location>
</feature>
<comment type="caution">
    <text evidence="7">The sequence shown here is derived from an EMBL/GenBank/DDBJ whole genome shotgun (WGS) entry which is preliminary data.</text>
</comment>
<dbReference type="PROSITE" id="PS50850">
    <property type="entry name" value="MFS"/>
    <property type="match status" value="1"/>
</dbReference>
<evidence type="ECO:0000259" key="6">
    <source>
        <dbReference type="PROSITE" id="PS50850"/>
    </source>
</evidence>
<evidence type="ECO:0000313" key="8">
    <source>
        <dbReference type="Proteomes" id="UP000635726"/>
    </source>
</evidence>
<organism evidence="7 8">
    <name type="scientific">Deinococcus aquiradiocola</name>
    <dbReference type="NCBI Taxonomy" id="393059"/>
    <lineage>
        <taxon>Bacteria</taxon>
        <taxon>Thermotogati</taxon>
        <taxon>Deinococcota</taxon>
        <taxon>Deinococci</taxon>
        <taxon>Deinococcales</taxon>
        <taxon>Deinococcaceae</taxon>
        <taxon>Deinococcus</taxon>
    </lineage>
</organism>
<feature type="transmembrane region" description="Helical" evidence="5">
    <location>
        <begin position="362"/>
        <end position="387"/>
    </location>
</feature>
<feature type="transmembrane region" description="Helical" evidence="5">
    <location>
        <begin position="90"/>
        <end position="108"/>
    </location>
</feature>
<feature type="domain" description="Major facilitator superfamily (MFS) profile" evidence="6">
    <location>
        <begin position="24"/>
        <end position="452"/>
    </location>
</feature>
<name>A0A917PP87_9DEIO</name>
<feature type="transmembrane region" description="Helical" evidence="5">
    <location>
        <begin position="432"/>
        <end position="451"/>
    </location>
</feature>
<dbReference type="PANTHER" id="PTHR23501:SF154">
    <property type="entry name" value="MULTIDRUG-EFFLUX TRANSPORTER RV1634-RELATED"/>
    <property type="match status" value="1"/>
</dbReference>
<feature type="transmembrane region" description="Helical" evidence="5">
    <location>
        <begin position="24"/>
        <end position="46"/>
    </location>
</feature>
<evidence type="ECO:0000313" key="7">
    <source>
        <dbReference type="EMBL" id="GGJ86529.1"/>
    </source>
</evidence>
<dbReference type="PANTHER" id="PTHR23501">
    <property type="entry name" value="MAJOR FACILITATOR SUPERFAMILY"/>
    <property type="match status" value="1"/>
</dbReference>
<dbReference type="InterPro" id="IPR020846">
    <property type="entry name" value="MFS_dom"/>
</dbReference>
<dbReference type="Proteomes" id="UP000635726">
    <property type="component" value="Unassembled WGS sequence"/>
</dbReference>
<feature type="transmembrane region" description="Helical" evidence="5">
    <location>
        <begin position="304"/>
        <end position="324"/>
    </location>
</feature>
<dbReference type="InterPro" id="IPR011701">
    <property type="entry name" value="MFS"/>
</dbReference>
<accession>A0A917PP87</accession>
<feature type="transmembrane region" description="Helical" evidence="5">
    <location>
        <begin position="178"/>
        <end position="197"/>
    </location>
</feature>
<evidence type="ECO:0000256" key="1">
    <source>
        <dbReference type="ARBA" id="ARBA00004141"/>
    </source>
</evidence>
<comment type="subcellular location">
    <subcellularLocation>
        <location evidence="1">Membrane</location>
        <topology evidence="1">Multi-pass membrane protein</topology>
    </subcellularLocation>
</comment>
<feature type="transmembrane region" description="Helical" evidence="5">
    <location>
        <begin position="209"/>
        <end position="228"/>
    </location>
</feature>
<evidence type="ECO:0000256" key="4">
    <source>
        <dbReference type="ARBA" id="ARBA00023136"/>
    </source>
</evidence>
<feature type="transmembrane region" description="Helical" evidence="5">
    <location>
        <begin position="114"/>
        <end position="135"/>
    </location>
</feature>
<feature type="transmembrane region" description="Helical" evidence="5">
    <location>
        <begin position="336"/>
        <end position="356"/>
    </location>
</feature>
<keyword evidence="3 5" id="KW-1133">Transmembrane helix</keyword>
<keyword evidence="8" id="KW-1185">Reference proteome</keyword>
<dbReference type="AlphaFoldDB" id="A0A917PP87"/>
<keyword evidence="4 5" id="KW-0472">Membrane</keyword>
<evidence type="ECO:0000256" key="3">
    <source>
        <dbReference type="ARBA" id="ARBA00022989"/>
    </source>
</evidence>
<dbReference type="GO" id="GO:0005886">
    <property type="term" value="C:plasma membrane"/>
    <property type="evidence" value="ECO:0007669"/>
    <property type="project" value="TreeGrafter"/>
</dbReference>
<gene>
    <name evidence="7" type="ORF">GCM10008939_33070</name>
</gene>
<dbReference type="EMBL" id="BMOE01000016">
    <property type="protein sequence ID" value="GGJ86529.1"/>
    <property type="molecule type" value="Genomic_DNA"/>
</dbReference>
<feature type="transmembrane region" description="Helical" evidence="5">
    <location>
        <begin position="58"/>
        <end position="78"/>
    </location>
</feature>
<dbReference type="SUPFAM" id="SSF103473">
    <property type="entry name" value="MFS general substrate transporter"/>
    <property type="match status" value="1"/>
</dbReference>
<proteinExistence type="predicted"/>
<feature type="transmembrane region" description="Helical" evidence="5">
    <location>
        <begin position="272"/>
        <end position="292"/>
    </location>
</feature>
<evidence type="ECO:0000256" key="5">
    <source>
        <dbReference type="SAM" id="Phobius"/>
    </source>
</evidence>
<reference evidence="7" key="2">
    <citation type="submission" date="2020-09" db="EMBL/GenBank/DDBJ databases">
        <authorList>
            <person name="Sun Q."/>
            <person name="Ohkuma M."/>
        </authorList>
    </citation>
    <scope>NUCLEOTIDE SEQUENCE</scope>
    <source>
        <strain evidence="7">JCM 14371</strain>
    </source>
</reference>
<dbReference type="InterPro" id="IPR036259">
    <property type="entry name" value="MFS_trans_sf"/>
</dbReference>